<dbReference type="InterPro" id="IPR008930">
    <property type="entry name" value="Terpenoid_cyclase/PrenylTrfase"/>
</dbReference>
<dbReference type="RefSeq" id="WP_105336690.1">
    <property type="nucleotide sequence ID" value="NZ_PUHZ01000017.1"/>
</dbReference>
<dbReference type="CDD" id="cd00688">
    <property type="entry name" value="ISOPREN_C2_like"/>
    <property type="match status" value="1"/>
</dbReference>
<protein>
    <recommendedName>
        <fullName evidence="4">Squalene cyclase C-terminal domain-containing protein</fullName>
    </recommendedName>
</protein>
<evidence type="ECO:0000256" key="1">
    <source>
        <dbReference type="SAM" id="SignalP"/>
    </source>
</evidence>
<evidence type="ECO:0000313" key="3">
    <source>
        <dbReference type="Proteomes" id="UP000237819"/>
    </source>
</evidence>
<keyword evidence="1" id="KW-0732">Signal</keyword>
<dbReference type="OrthoDB" id="179940at2"/>
<dbReference type="Proteomes" id="UP000237819">
    <property type="component" value="Unassembled WGS sequence"/>
</dbReference>
<name>A0A2S8GK77_9BACT</name>
<dbReference type="SUPFAM" id="SSF48239">
    <property type="entry name" value="Terpenoid cyclases/Protein prenyltransferases"/>
    <property type="match status" value="1"/>
</dbReference>
<feature type="chain" id="PRO_5015590697" description="Squalene cyclase C-terminal domain-containing protein" evidence="1">
    <location>
        <begin position="29"/>
        <end position="373"/>
    </location>
</feature>
<dbReference type="Gene3D" id="1.50.10.20">
    <property type="match status" value="2"/>
</dbReference>
<evidence type="ECO:0008006" key="4">
    <source>
        <dbReference type="Google" id="ProtNLM"/>
    </source>
</evidence>
<sequence>MSLSLVNPLRFLGLAFASAALLASPASAADGSSYDKAVEKAVNYLANQGQASDGTFSSNTGIGVTSICTLGLLEHGRTPLDPAVKKALAAIISHVKPDGGIYVEGTTHRNYETCLSLLALSAANKDGQYDEVIANGNKFLKGLQWDKEEGKSEDDPFYGGAGYGGHSRPDMSNTTFLMEALKASGTAADDPAMQKALIFVSRCQNLESPHNQFGFAAKNPDGGFYYTIAAGGSSQAGTLDNGGLRSYGSMTYAGLKSMIYAGVDKDDERVQAAVAWLAKNYATKENPGMGDTGLYYYYQTVAKALDAYGEDTFVTADGKKHDWRADFTNELISRQKDNGSWVNEKAERWMEGDPNLVTGYCLLALAYLNDNDK</sequence>
<proteinExistence type="predicted"/>
<accession>A0A2S8GK77</accession>
<organism evidence="2 3">
    <name type="scientific">Blastopirellula marina</name>
    <dbReference type="NCBI Taxonomy" id="124"/>
    <lineage>
        <taxon>Bacteria</taxon>
        <taxon>Pseudomonadati</taxon>
        <taxon>Planctomycetota</taxon>
        <taxon>Planctomycetia</taxon>
        <taxon>Pirellulales</taxon>
        <taxon>Pirellulaceae</taxon>
        <taxon>Blastopirellula</taxon>
    </lineage>
</organism>
<feature type="signal peptide" evidence="1">
    <location>
        <begin position="1"/>
        <end position="28"/>
    </location>
</feature>
<comment type="caution">
    <text evidence="2">The sequence shown here is derived from an EMBL/GenBank/DDBJ whole genome shotgun (WGS) entry which is preliminary data.</text>
</comment>
<reference evidence="2 3" key="1">
    <citation type="submission" date="2018-02" db="EMBL/GenBank/DDBJ databases">
        <title>Comparative genomes isolates from brazilian mangrove.</title>
        <authorList>
            <person name="Araujo J.E."/>
            <person name="Taketani R.G."/>
            <person name="Silva M.C.P."/>
            <person name="Loureco M.V."/>
            <person name="Andreote F.D."/>
        </authorList>
    </citation>
    <scope>NUCLEOTIDE SEQUENCE [LARGE SCALE GENOMIC DNA]</scope>
    <source>
        <strain evidence="2 3">Nap-Phe MGV</strain>
    </source>
</reference>
<dbReference type="EMBL" id="PUHZ01000017">
    <property type="protein sequence ID" value="PQO44848.1"/>
    <property type="molecule type" value="Genomic_DNA"/>
</dbReference>
<gene>
    <name evidence="2" type="ORF">C5Y93_17290</name>
</gene>
<dbReference type="AlphaFoldDB" id="A0A2S8GK77"/>
<evidence type="ECO:0000313" key="2">
    <source>
        <dbReference type="EMBL" id="PQO44848.1"/>
    </source>
</evidence>